<keyword evidence="1" id="KW-1277">Toxin-antitoxin system</keyword>
<comment type="caution">
    <text evidence="2">The sequence shown here is derived from an EMBL/GenBank/DDBJ whole genome shotgun (WGS) entry which is preliminary data.</text>
</comment>
<dbReference type="Gene3D" id="3.30.2310.20">
    <property type="entry name" value="RelE-like"/>
    <property type="match status" value="1"/>
</dbReference>
<dbReference type="InterPro" id="IPR035093">
    <property type="entry name" value="RelE/ParE_toxin_dom_sf"/>
</dbReference>
<dbReference type="SUPFAM" id="SSF143011">
    <property type="entry name" value="RelE-like"/>
    <property type="match status" value="1"/>
</dbReference>
<dbReference type="eggNOG" id="COG3668">
    <property type="taxonomic scope" value="Bacteria"/>
</dbReference>
<name>S2DKJ8_INDAL</name>
<dbReference type="AlphaFoldDB" id="S2DKJ8"/>
<proteinExistence type="predicted"/>
<dbReference type="InterPro" id="IPR007712">
    <property type="entry name" value="RelE/ParE_toxin"/>
</dbReference>
<dbReference type="RefSeq" id="WP_009036239.1">
    <property type="nucleotide sequence ID" value="NZ_ALWO02000028.1"/>
</dbReference>
<keyword evidence="3" id="KW-1185">Reference proteome</keyword>
<evidence type="ECO:0008006" key="4">
    <source>
        <dbReference type="Google" id="ProtNLM"/>
    </source>
</evidence>
<protein>
    <recommendedName>
        <fullName evidence="4">Plasmid stabilization system protein ParE</fullName>
    </recommendedName>
</protein>
<gene>
    <name evidence="2" type="ORF">A33Q_1728</name>
</gene>
<dbReference type="Proteomes" id="UP000006073">
    <property type="component" value="Unassembled WGS sequence"/>
</dbReference>
<dbReference type="STRING" id="1189612.A33Q_1728"/>
<evidence type="ECO:0000313" key="2">
    <source>
        <dbReference type="EMBL" id="EOZ97755.1"/>
    </source>
</evidence>
<organism evidence="2 3">
    <name type="scientific">Indibacter alkaliphilus (strain CCUG 57479 / KCTC 22604 / LW1)</name>
    <dbReference type="NCBI Taxonomy" id="1189612"/>
    <lineage>
        <taxon>Bacteria</taxon>
        <taxon>Pseudomonadati</taxon>
        <taxon>Bacteroidota</taxon>
        <taxon>Cytophagia</taxon>
        <taxon>Cytophagales</taxon>
        <taxon>Cyclobacteriaceae</taxon>
    </lineage>
</organism>
<evidence type="ECO:0000313" key="3">
    <source>
        <dbReference type="Proteomes" id="UP000006073"/>
    </source>
</evidence>
<dbReference type="OrthoDB" id="5574284at2"/>
<evidence type="ECO:0000256" key="1">
    <source>
        <dbReference type="ARBA" id="ARBA00022649"/>
    </source>
</evidence>
<dbReference type="Pfam" id="PF05016">
    <property type="entry name" value="ParE_toxin"/>
    <property type="match status" value="1"/>
</dbReference>
<sequence>MAFKIIWSEFSEAQLDKIYDYYKEKVNSKVATKLISGIIEEPNKLLKMPYLGQEEEFLQDRNSKYHYLVFKNYKIIYTVEEESRLIKIADVFDTRQNPKKLKRTK</sequence>
<dbReference type="EMBL" id="ALWO02000028">
    <property type="protein sequence ID" value="EOZ97755.1"/>
    <property type="molecule type" value="Genomic_DNA"/>
</dbReference>
<accession>S2DKJ8</accession>
<reference evidence="2 3" key="1">
    <citation type="journal article" date="2013" name="Genome Announc.">
        <title>Draft Genome Sequence of Indibacter alkaliphilus Strain LW1T, Isolated from Lonar Lake, a Haloalkaline Lake in the Buldana District of Maharashtra, India.</title>
        <authorList>
            <person name="Singh A."/>
            <person name="Kumar Jangir P."/>
            <person name="Sharma R."/>
            <person name="Singh A."/>
            <person name="Kumar Pinnaka A."/>
            <person name="Shivaji S."/>
        </authorList>
    </citation>
    <scope>NUCLEOTIDE SEQUENCE [LARGE SCALE GENOMIC DNA]</scope>
    <source>
        <strain evidence="3">CCUG 57479 / KCTC 22604 / LW1</strain>
    </source>
</reference>